<feature type="chain" id="PRO_5029685701" evidence="4">
    <location>
        <begin position="26"/>
        <end position="111"/>
    </location>
</feature>
<dbReference type="EMBL" id="JACAGC010000020">
    <property type="protein sequence ID" value="KAF6299126.1"/>
    <property type="molecule type" value="Genomic_DNA"/>
</dbReference>
<dbReference type="GO" id="GO:0003735">
    <property type="term" value="F:structural constituent of ribosome"/>
    <property type="evidence" value="ECO:0007669"/>
    <property type="project" value="InterPro"/>
</dbReference>
<dbReference type="PANTHER" id="PTHR15893:SF0">
    <property type="entry name" value="LARGE RIBOSOMAL SUBUNIT PROTEIN BL27M"/>
    <property type="match status" value="1"/>
</dbReference>
<protein>
    <submittedName>
        <fullName evidence="5">Mitochondrial ribosomal protein L27</fullName>
    </submittedName>
</protein>
<gene>
    <name evidence="5" type="ORF">mRhiFer1_011235</name>
</gene>
<reference evidence="5 6" key="1">
    <citation type="journal article" date="2020" name="Nature">
        <title>Six reference-quality genomes reveal evolution of bat adaptations.</title>
        <authorList>
            <person name="Jebb D."/>
            <person name="Huang Z."/>
            <person name="Pippel M."/>
            <person name="Hughes G.M."/>
            <person name="Lavrichenko K."/>
            <person name="Devanna P."/>
            <person name="Winkler S."/>
            <person name="Jermiin L.S."/>
            <person name="Skirmuntt E.C."/>
            <person name="Katzourakis A."/>
            <person name="Burkitt-Gray L."/>
            <person name="Ray D.A."/>
            <person name="Sullivan K.A.M."/>
            <person name="Roscito J.G."/>
            <person name="Kirilenko B.M."/>
            <person name="Davalos L.M."/>
            <person name="Corthals A.P."/>
            <person name="Power M.L."/>
            <person name="Jones G."/>
            <person name="Ransome R.D."/>
            <person name="Dechmann D.K.N."/>
            <person name="Locatelli A.G."/>
            <person name="Puechmaille S.J."/>
            <person name="Fedrigo O."/>
            <person name="Jarvis E.D."/>
            <person name="Hiller M."/>
            <person name="Vernes S.C."/>
            <person name="Myers E.W."/>
            <person name="Teeling E.C."/>
        </authorList>
    </citation>
    <scope>NUCLEOTIDE SEQUENCE [LARGE SCALE GENOMIC DNA]</scope>
    <source>
        <strain evidence="5">MRhiFer1</strain>
        <tissue evidence="5">Lung</tissue>
    </source>
</reference>
<evidence type="ECO:0000256" key="4">
    <source>
        <dbReference type="SAM" id="SignalP"/>
    </source>
</evidence>
<keyword evidence="4" id="KW-0732">Signal</keyword>
<dbReference type="GO" id="GO:0005762">
    <property type="term" value="C:mitochondrial large ribosomal subunit"/>
    <property type="evidence" value="ECO:0007669"/>
    <property type="project" value="TreeGrafter"/>
</dbReference>
<accession>A0A7J7TEC2</accession>
<dbReference type="Proteomes" id="UP000585614">
    <property type="component" value="Unassembled WGS sequence"/>
</dbReference>
<dbReference type="PANTHER" id="PTHR15893">
    <property type="entry name" value="RIBOSOMAL PROTEIN L27"/>
    <property type="match status" value="1"/>
</dbReference>
<comment type="caution">
    <text evidence="5">The sequence shown here is derived from an EMBL/GenBank/DDBJ whole genome shotgun (WGS) entry which is preliminary data.</text>
</comment>
<evidence type="ECO:0000313" key="5">
    <source>
        <dbReference type="EMBL" id="KAF6299126.1"/>
    </source>
</evidence>
<keyword evidence="3" id="KW-0687">Ribonucleoprotein</keyword>
<dbReference type="Pfam" id="PF01016">
    <property type="entry name" value="Ribosomal_L27"/>
    <property type="match status" value="1"/>
</dbReference>
<sequence length="111" mass="11769">MALGALVLRTRAAVTALLSPPQAAALAVRYASKKTGGSSKNLGGKSPGKRFGLKKMEGHYVHAGNIIATQRHFRWHPGAHVSCSVPPHPFLGPPLHASKHSNKKEVTFIGC</sequence>
<dbReference type="PRINTS" id="PR00063">
    <property type="entry name" value="RIBOSOMALL27"/>
</dbReference>
<feature type="signal peptide" evidence="4">
    <location>
        <begin position="1"/>
        <end position="25"/>
    </location>
</feature>
<dbReference type="GO" id="GO:0006412">
    <property type="term" value="P:translation"/>
    <property type="evidence" value="ECO:0007669"/>
    <property type="project" value="InterPro"/>
</dbReference>
<organism evidence="5 6">
    <name type="scientific">Rhinolophus ferrumequinum</name>
    <name type="common">Greater horseshoe bat</name>
    <dbReference type="NCBI Taxonomy" id="59479"/>
    <lineage>
        <taxon>Eukaryota</taxon>
        <taxon>Metazoa</taxon>
        <taxon>Chordata</taxon>
        <taxon>Craniata</taxon>
        <taxon>Vertebrata</taxon>
        <taxon>Euteleostomi</taxon>
        <taxon>Mammalia</taxon>
        <taxon>Eutheria</taxon>
        <taxon>Laurasiatheria</taxon>
        <taxon>Chiroptera</taxon>
        <taxon>Yinpterochiroptera</taxon>
        <taxon>Rhinolophoidea</taxon>
        <taxon>Rhinolophidae</taxon>
        <taxon>Rhinolophinae</taxon>
        <taxon>Rhinolophus</taxon>
    </lineage>
</organism>
<comment type="similarity">
    <text evidence="1">Belongs to the bacterial ribosomal protein bL27 family.</text>
</comment>
<evidence type="ECO:0000313" key="6">
    <source>
        <dbReference type="Proteomes" id="UP000585614"/>
    </source>
</evidence>
<dbReference type="SUPFAM" id="SSF110324">
    <property type="entry name" value="Ribosomal L27 protein-like"/>
    <property type="match status" value="1"/>
</dbReference>
<dbReference type="InterPro" id="IPR001684">
    <property type="entry name" value="Ribosomal_bL27"/>
</dbReference>
<evidence type="ECO:0000256" key="1">
    <source>
        <dbReference type="ARBA" id="ARBA00010797"/>
    </source>
</evidence>
<evidence type="ECO:0000256" key="3">
    <source>
        <dbReference type="ARBA" id="ARBA00023274"/>
    </source>
</evidence>
<dbReference type="Gene3D" id="2.40.50.100">
    <property type="match status" value="1"/>
</dbReference>
<dbReference type="AlphaFoldDB" id="A0A7J7TEC2"/>
<evidence type="ECO:0000256" key="2">
    <source>
        <dbReference type="ARBA" id="ARBA00022980"/>
    </source>
</evidence>
<proteinExistence type="inferred from homology"/>
<keyword evidence="2 5" id="KW-0689">Ribosomal protein</keyword>
<name>A0A7J7TEC2_RHIFE</name>